<sequence length="237" mass="26465">MSIILAIDAGHGGKDPGALDNGIKEKDIVLDVAKRALNYLKEHYPEIDPRLTRDSDKFVELGDRTDLANGWKADAFVSIHVNGASAKSANGYESYIYLTDDENSKSYALQKQLDERLALLWMHNNRKNRGSKKANYHVLRKFKGASVLVELGFITNSKDAELLKYSGFIQENAECIGEAIAEYFGLKKDKTVCKDNKLHRVIVEGKQLGAYNEISNVLQQVEQSLKSGKSKIEIKST</sequence>
<dbReference type="GO" id="GO:0009253">
    <property type="term" value="P:peptidoglycan catabolic process"/>
    <property type="evidence" value="ECO:0007669"/>
    <property type="project" value="InterPro"/>
</dbReference>
<dbReference type="InterPro" id="IPR050695">
    <property type="entry name" value="N-acetylmuramoyl_amidase_3"/>
</dbReference>
<dbReference type="SUPFAM" id="SSF53187">
    <property type="entry name" value="Zn-dependent exopeptidases"/>
    <property type="match status" value="1"/>
</dbReference>
<evidence type="ECO:0000313" key="4">
    <source>
        <dbReference type="Proteomes" id="UP001431754"/>
    </source>
</evidence>
<dbReference type="Proteomes" id="UP001431754">
    <property type="component" value="Segment"/>
</dbReference>
<gene>
    <name evidence="3" type="ORF">PVP_XSN000032</name>
</gene>
<evidence type="ECO:0000313" key="3">
    <source>
        <dbReference type="EMBL" id="WJZ70011.1"/>
    </source>
</evidence>
<evidence type="ECO:0000259" key="2">
    <source>
        <dbReference type="SMART" id="SM00646"/>
    </source>
</evidence>
<dbReference type="PANTHER" id="PTHR30404:SF0">
    <property type="entry name" value="N-ACETYLMURAMOYL-L-ALANINE AMIDASE AMIC"/>
    <property type="match status" value="1"/>
</dbReference>
<name>A0AAX3Y6W0_9CAUD</name>
<protein>
    <submittedName>
        <fullName evidence="3">Sporulation-specific N-acetylmuramoyl-L-alanine amidase</fullName>
    </submittedName>
</protein>
<dbReference type="Gene3D" id="3.40.630.40">
    <property type="entry name" value="Zn-dependent exopeptidases"/>
    <property type="match status" value="1"/>
</dbReference>
<dbReference type="PANTHER" id="PTHR30404">
    <property type="entry name" value="N-ACETYLMURAMOYL-L-ALANINE AMIDASE"/>
    <property type="match status" value="1"/>
</dbReference>
<dbReference type="GO" id="GO:0008745">
    <property type="term" value="F:N-acetylmuramoyl-L-alanine amidase activity"/>
    <property type="evidence" value="ECO:0007669"/>
    <property type="project" value="InterPro"/>
</dbReference>
<dbReference type="InterPro" id="IPR002508">
    <property type="entry name" value="MurNAc-LAA_cat"/>
</dbReference>
<dbReference type="Pfam" id="PF01520">
    <property type="entry name" value="Amidase_3"/>
    <property type="match status" value="1"/>
</dbReference>
<dbReference type="CDD" id="cd02696">
    <property type="entry name" value="MurNAc-LAA"/>
    <property type="match status" value="1"/>
</dbReference>
<dbReference type="EMBL" id="OQ851295">
    <property type="protein sequence ID" value="WJZ70011.1"/>
    <property type="molecule type" value="Genomic_DNA"/>
</dbReference>
<accession>A0AAX3Y6W0</accession>
<dbReference type="SMART" id="SM00646">
    <property type="entry name" value="Ami_3"/>
    <property type="match status" value="1"/>
</dbReference>
<keyword evidence="1" id="KW-0378">Hydrolase</keyword>
<reference evidence="3" key="1">
    <citation type="submission" date="2023-04" db="EMBL/GenBank/DDBJ databases">
        <title>Virulent bacteriophage PVP-XSN from an Vibrio parahaemolyticus isolate: Characterization and complete genome sequence.</title>
        <authorList>
            <person name="Qi T."/>
            <person name="Lyu S."/>
            <person name="Liu L."/>
            <person name="Guo Q."/>
            <person name="Shen W."/>
            <person name="Han M."/>
            <person name="Xiong F."/>
            <person name="Lou B."/>
            <person name="Xu H."/>
        </authorList>
    </citation>
    <scope>NUCLEOTIDE SEQUENCE</scope>
</reference>
<organism evidence="3 4">
    <name type="scientific">Vibrio phage PVP-XSN</name>
    <dbReference type="NCBI Taxonomy" id="3056214"/>
    <lineage>
        <taxon>Viruses</taxon>
        <taxon>Duplodnaviria</taxon>
        <taxon>Heunggongvirae</taxon>
        <taxon>Uroviricota</taxon>
        <taxon>Caudoviricetes</taxon>
    </lineage>
</organism>
<proteinExistence type="predicted"/>
<evidence type="ECO:0000256" key="1">
    <source>
        <dbReference type="ARBA" id="ARBA00022801"/>
    </source>
</evidence>
<feature type="domain" description="MurNAc-LAA" evidence="2">
    <location>
        <begin position="65"/>
        <end position="181"/>
    </location>
</feature>